<name>A0A816KKL9_BRANA</name>
<organism evidence="1">
    <name type="scientific">Brassica napus</name>
    <name type="common">Rape</name>
    <dbReference type="NCBI Taxonomy" id="3708"/>
    <lineage>
        <taxon>Eukaryota</taxon>
        <taxon>Viridiplantae</taxon>
        <taxon>Streptophyta</taxon>
        <taxon>Embryophyta</taxon>
        <taxon>Tracheophyta</taxon>
        <taxon>Spermatophyta</taxon>
        <taxon>Magnoliopsida</taxon>
        <taxon>eudicotyledons</taxon>
        <taxon>Gunneridae</taxon>
        <taxon>Pentapetalae</taxon>
        <taxon>rosids</taxon>
        <taxon>malvids</taxon>
        <taxon>Brassicales</taxon>
        <taxon>Brassicaceae</taxon>
        <taxon>Brassiceae</taxon>
        <taxon>Brassica</taxon>
    </lineage>
</organism>
<proteinExistence type="predicted"/>
<gene>
    <name evidence="1" type="ORF">DARMORV10_C02P63680.1</name>
</gene>
<reference evidence="1" key="1">
    <citation type="submission" date="2021-01" db="EMBL/GenBank/DDBJ databases">
        <authorList>
            <consortium name="Genoscope - CEA"/>
            <person name="William W."/>
        </authorList>
    </citation>
    <scope>NUCLEOTIDE SEQUENCE</scope>
</reference>
<dbReference type="EMBL" id="HG994366">
    <property type="protein sequence ID" value="CAF1921919.1"/>
    <property type="molecule type" value="Genomic_DNA"/>
</dbReference>
<dbReference type="AlphaFoldDB" id="A0A816KKL9"/>
<dbReference type="Proteomes" id="UP001295469">
    <property type="component" value="Chromosome C02"/>
</dbReference>
<evidence type="ECO:0000313" key="1">
    <source>
        <dbReference type="EMBL" id="CAF1921919.1"/>
    </source>
</evidence>
<sequence length="123" mass="14845">MQMQYKQSCNMIYIVQDLLNATKNIGDLGFVLTFIFRTWLSNKKFSYNGWGMTEEKEVLRRKVIANSFLPEWTYFLKNMLINSNGYSYVLHIYLFNKYYVCRIKFLLSLLLLQLYQFLKRSIC</sequence>
<accession>A0A816KKL9</accession>
<protein>
    <submittedName>
        <fullName evidence="1">(rape) hypothetical protein</fullName>
    </submittedName>
</protein>